<feature type="transmembrane region" description="Helical" evidence="1">
    <location>
        <begin position="61"/>
        <end position="86"/>
    </location>
</feature>
<evidence type="ECO:0000256" key="1">
    <source>
        <dbReference type="SAM" id="Phobius"/>
    </source>
</evidence>
<proteinExistence type="predicted"/>
<sequence length="185" mass="19177">MRRATTAIFLSGWIGFLAVAAATLALAVLHAADIGFPIPAILADPVEVLSRTILAEGNVQLLAATLASLVVAMIGSTLALALWIVLRADGEERRFGERIALGGLAAVAVTIASAHLLGSPVFAAAGSLSSLLVTLGLSALAVLFDRLIELDEDEADDEGFRAALSLIGQEMARDAAQRAPRDPNR</sequence>
<feature type="transmembrane region" description="Helical" evidence="1">
    <location>
        <begin position="98"/>
        <end position="117"/>
    </location>
</feature>
<accession>A0A7V7PS07</accession>
<keyword evidence="1" id="KW-0472">Membrane</keyword>
<dbReference type="EMBL" id="VZDO01000002">
    <property type="protein sequence ID" value="KAB0681838.1"/>
    <property type="molecule type" value="Genomic_DNA"/>
</dbReference>
<feature type="transmembrane region" description="Helical" evidence="1">
    <location>
        <begin position="123"/>
        <end position="144"/>
    </location>
</feature>
<name>A0A7V7PS07_9HYPH</name>
<gene>
    <name evidence="2" type="ORF">F6X38_03170</name>
</gene>
<keyword evidence="1" id="KW-1133">Transmembrane helix</keyword>
<reference evidence="2 3" key="1">
    <citation type="submission" date="2019-09" db="EMBL/GenBank/DDBJ databases">
        <title>YIM 132180 draft genome.</title>
        <authorList>
            <person name="Zhang K."/>
        </authorList>
    </citation>
    <scope>NUCLEOTIDE SEQUENCE [LARGE SCALE GENOMIC DNA]</scope>
    <source>
        <strain evidence="2 3">YIM 132180</strain>
    </source>
</reference>
<keyword evidence="3" id="KW-1185">Reference proteome</keyword>
<dbReference type="AlphaFoldDB" id="A0A7V7PS07"/>
<keyword evidence="1" id="KW-0812">Transmembrane</keyword>
<evidence type="ECO:0000313" key="2">
    <source>
        <dbReference type="EMBL" id="KAB0681838.1"/>
    </source>
</evidence>
<dbReference type="Proteomes" id="UP000432089">
    <property type="component" value="Unassembled WGS sequence"/>
</dbReference>
<protein>
    <submittedName>
        <fullName evidence="2">Uncharacterized protein</fullName>
    </submittedName>
</protein>
<comment type="caution">
    <text evidence="2">The sequence shown here is derived from an EMBL/GenBank/DDBJ whole genome shotgun (WGS) entry which is preliminary data.</text>
</comment>
<organism evidence="2 3">
    <name type="scientific">Plantimonas leprariae</name>
    <dbReference type="NCBI Taxonomy" id="2615207"/>
    <lineage>
        <taxon>Bacteria</taxon>
        <taxon>Pseudomonadati</taxon>
        <taxon>Pseudomonadota</taxon>
        <taxon>Alphaproteobacteria</taxon>
        <taxon>Hyphomicrobiales</taxon>
        <taxon>Aurantimonadaceae</taxon>
        <taxon>Plantimonas</taxon>
    </lineage>
</organism>
<evidence type="ECO:0000313" key="3">
    <source>
        <dbReference type="Proteomes" id="UP000432089"/>
    </source>
</evidence>